<reference evidence="1 2" key="1">
    <citation type="submission" date="2016-10" db="EMBL/GenBank/DDBJ databases">
        <authorList>
            <person name="de Groot N.N."/>
        </authorList>
    </citation>
    <scope>NUCLEOTIDE SEQUENCE [LARGE SCALE GENOMIC DNA]</scope>
    <source>
        <strain evidence="1 2">SLAS-1</strain>
    </source>
</reference>
<protein>
    <submittedName>
        <fullName evidence="1">Uncharacterized conserved protein, DUF952 family</fullName>
    </submittedName>
</protein>
<dbReference type="SUPFAM" id="SSF56399">
    <property type="entry name" value="ADP-ribosylation"/>
    <property type="match status" value="1"/>
</dbReference>
<dbReference type="PANTHER" id="PTHR34129:SF1">
    <property type="entry name" value="DUF952 DOMAIN-CONTAINING PROTEIN"/>
    <property type="match status" value="1"/>
</dbReference>
<sequence>MIIHITSKERWSSAREEGYYVPSTLSEQGYINCSRPPQLIEVIARVFQGREDLLLLCIDEEKVEADIVYEDLYDSGEKYPHIYGALNLDAVMEVCDFIADEKVHLTSWDKMLE</sequence>
<dbReference type="PANTHER" id="PTHR34129">
    <property type="entry name" value="BLR1139 PROTEIN"/>
    <property type="match status" value="1"/>
</dbReference>
<dbReference type="Gene3D" id="3.20.170.20">
    <property type="entry name" value="Protein of unknown function DUF952"/>
    <property type="match status" value="1"/>
</dbReference>
<dbReference type="Pfam" id="PF06108">
    <property type="entry name" value="DUF952"/>
    <property type="match status" value="1"/>
</dbReference>
<dbReference type="RefSeq" id="WP_089758758.1">
    <property type="nucleotide sequence ID" value="NZ_FNGO01000005.1"/>
</dbReference>
<gene>
    <name evidence="1" type="ORF">SAMN04488692_10522</name>
</gene>
<dbReference type="AlphaFoldDB" id="A0A1G9KI51"/>
<evidence type="ECO:0000313" key="1">
    <source>
        <dbReference type="EMBL" id="SDL49276.1"/>
    </source>
</evidence>
<accession>A0A1G9KI51</accession>
<dbReference type="InterPro" id="IPR009297">
    <property type="entry name" value="DUF952"/>
</dbReference>
<proteinExistence type="predicted"/>
<name>A0A1G9KI51_9FIRM</name>
<dbReference type="Proteomes" id="UP000199476">
    <property type="component" value="Unassembled WGS sequence"/>
</dbReference>
<organism evidence="1 2">
    <name type="scientific">Halarsenatibacter silvermanii</name>
    <dbReference type="NCBI Taxonomy" id="321763"/>
    <lineage>
        <taxon>Bacteria</taxon>
        <taxon>Bacillati</taxon>
        <taxon>Bacillota</taxon>
        <taxon>Clostridia</taxon>
        <taxon>Halanaerobiales</taxon>
        <taxon>Halarsenatibacteraceae</taxon>
        <taxon>Halarsenatibacter</taxon>
    </lineage>
</organism>
<dbReference type="EMBL" id="FNGO01000005">
    <property type="protein sequence ID" value="SDL49276.1"/>
    <property type="molecule type" value="Genomic_DNA"/>
</dbReference>
<dbReference type="STRING" id="321763.SAMN04488692_10522"/>
<keyword evidence="2" id="KW-1185">Reference proteome</keyword>
<dbReference type="OrthoDB" id="5638018at2"/>
<evidence type="ECO:0000313" key="2">
    <source>
        <dbReference type="Proteomes" id="UP000199476"/>
    </source>
</evidence>